<accession>A0A1J7JNJ3</accession>
<dbReference type="Proteomes" id="UP000182658">
    <property type="component" value="Unassembled WGS sequence"/>
</dbReference>
<organism evidence="1 2">
    <name type="scientific">Coniochaeta ligniaria NRRL 30616</name>
    <dbReference type="NCBI Taxonomy" id="1408157"/>
    <lineage>
        <taxon>Eukaryota</taxon>
        <taxon>Fungi</taxon>
        <taxon>Dikarya</taxon>
        <taxon>Ascomycota</taxon>
        <taxon>Pezizomycotina</taxon>
        <taxon>Sordariomycetes</taxon>
        <taxon>Sordariomycetidae</taxon>
        <taxon>Coniochaetales</taxon>
        <taxon>Coniochaetaceae</taxon>
        <taxon>Coniochaeta</taxon>
    </lineage>
</organism>
<gene>
    <name evidence="1" type="ORF">CONLIGDRAFT_32626</name>
</gene>
<name>A0A1J7JNJ3_9PEZI</name>
<proteinExistence type="predicted"/>
<dbReference type="EMBL" id="KV875093">
    <property type="protein sequence ID" value="OIW34969.1"/>
    <property type="molecule type" value="Genomic_DNA"/>
</dbReference>
<keyword evidence="2" id="KW-1185">Reference proteome</keyword>
<protein>
    <submittedName>
        <fullName evidence="1">Uncharacterized protein</fullName>
    </submittedName>
</protein>
<evidence type="ECO:0000313" key="1">
    <source>
        <dbReference type="EMBL" id="OIW34969.1"/>
    </source>
</evidence>
<dbReference type="InParanoid" id="A0A1J7JNJ3"/>
<reference evidence="1 2" key="1">
    <citation type="submission" date="2016-10" db="EMBL/GenBank/DDBJ databases">
        <title>Draft genome sequence of Coniochaeta ligniaria NRRL30616, a lignocellulolytic fungus for bioabatement of inhibitors in plant biomass hydrolysates.</title>
        <authorList>
            <consortium name="DOE Joint Genome Institute"/>
            <person name="Jimenez D.J."/>
            <person name="Hector R.E."/>
            <person name="Riley R."/>
            <person name="Sun H."/>
            <person name="Grigoriev I.V."/>
            <person name="Van Elsas J.D."/>
            <person name="Nichols N.N."/>
        </authorList>
    </citation>
    <scope>NUCLEOTIDE SEQUENCE [LARGE SCALE GENOMIC DNA]</scope>
    <source>
        <strain evidence="1 2">NRRL 30616</strain>
    </source>
</reference>
<sequence>MSGLIHGGYALWKTAAFQIRFFGVWIGWTVLASDMGHHGRRTCTISRSIQLTKMNESTLSIMIRIGGQLLDSLSLVHNWAWNDPSASLLKLTLGRSVLSVSCT</sequence>
<dbReference type="AlphaFoldDB" id="A0A1J7JNJ3"/>
<evidence type="ECO:0000313" key="2">
    <source>
        <dbReference type="Proteomes" id="UP000182658"/>
    </source>
</evidence>